<proteinExistence type="inferred from homology"/>
<dbReference type="InterPro" id="IPR010327">
    <property type="entry name" value="FldB/FldC_alpha/beta"/>
</dbReference>
<dbReference type="OrthoDB" id="9810278at2"/>
<dbReference type="GO" id="GO:0051536">
    <property type="term" value="F:iron-sulfur cluster binding"/>
    <property type="evidence" value="ECO:0007669"/>
    <property type="project" value="UniProtKB-KW"/>
</dbReference>
<comment type="caution">
    <text evidence="5">The sequence shown here is derived from an EMBL/GenBank/DDBJ whole genome shotgun (WGS) entry which is preliminary data.</text>
</comment>
<comment type="similarity">
    <text evidence="1">Belongs to the FldB/FldC dehydratase alpha/beta subunit family.</text>
</comment>
<keyword evidence="4" id="KW-0411">Iron-sulfur</keyword>
<evidence type="ECO:0000313" key="6">
    <source>
        <dbReference type="Proteomes" id="UP000193136"/>
    </source>
</evidence>
<gene>
    <name evidence="5" type="ORF">B5V00_10120</name>
</gene>
<dbReference type="PANTHER" id="PTHR30548:SF4">
    <property type="entry name" value="SUBUNIT OF OXYGEN-SENSITIVE 2-HYDROXYISOCAPROYL-COA DEHYDRATASE"/>
    <property type="match status" value="1"/>
</dbReference>
<keyword evidence="6" id="KW-1185">Reference proteome</keyword>
<dbReference type="Proteomes" id="UP000193136">
    <property type="component" value="Unassembled WGS sequence"/>
</dbReference>
<dbReference type="Gene3D" id="3.40.50.11900">
    <property type="match status" value="1"/>
</dbReference>
<organism evidence="5 6">
    <name type="scientific">Geothermobacter hydrogeniphilus</name>
    <dbReference type="NCBI Taxonomy" id="1969733"/>
    <lineage>
        <taxon>Bacteria</taxon>
        <taxon>Pseudomonadati</taxon>
        <taxon>Thermodesulfobacteriota</taxon>
        <taxon>Desulfuromonadia</taxon>
        <taxon>Desulfuromonadales</taxon>
        <taxon>Geothermobacteraceae</taxon>
        <taxon>Geothermobacter</taxon>
    </lineage>
</organism>
<sequence length="418" mass="47192">MAAEKQPARKKIESTGQMMKIMSEYFYDLNDAAAASDRKVAWCTSVGPAELLRAMGFAVHFPENHAAMLGATRMATELIPEANTIGYSPDICSYLTADIGAHLKGISPLARAYPGIEAPPRPDVLVYNTNQCRDVQDWFSWYAREFDVPCIGITSPKNFTDVSEILVDDVTRQIEALIPTLEEVSGQSLDMARLRETVALSRECTELWRQVLETAMAVPAPLTFFDGTIHMGPAVVLRGTRQAVDYYRQLLAELQQRIADGSGAVDDEQYRIYWEGMPVWGRLRQHSELFARLNVSVLVSTYCSSWIFPDFDPEEPIRSMARAYLGLFIVRSDAYKEQYIKQMLEKFRIDGIIYHDAKTCPCNSNSRYGMPQRLERETGIPSLVISGDLNDLRCVSDEQTVTNVEAFIEQLEERKDHA</sequence>
<keyword evidence="2" id="KW-0479">Metal-binding</keyword>
<evidence type="ECO:0000256" key="1">
    <source>
        <dbReference type="ARBA" id="ARBA00005806"/>
    </source>
</evidence>
<evidence type="ECO:0000256" key="4">
    <source>
        <dbReference type="ARBA" id="ARBA00023014"/>
    </source>
</evidence>
<dbReference type="Gene3D" id="3.40.50.11890">
    <property type="match status" value="1"/>
</dbReference>
<dbReference type="PANTHER" id="PTHR30548">
    <property type="entry name" value="2-HYDROXYGLUTARYL-COA DEHYDRATASE, D-COMPONENT-RELATED"/>
    <property type="match status" value="1"/>
</dbReference>
<dbReference type="GO" id="GO:0046872">
    <property type="term" value="F:metal ion binding"/>
    <property type="evidence" value="ECO:0007669"/>
    <property type="project" value="UniProtKB-KW"/>
</dbReference>
<evidence type="ECO:0000256" key="2">
    <source>
        <dbReference type="ARBA" id="ARBA00022723"/>
    </source>
</evidence>
<evidence type="ECO:0000256" key="3">
    <source>
        <dbReference type="ARBA" id="ARBA00023004"/>
    </source>
</evidence>
<dbReference type="STRING" id="1969733.B5V00_10120"/>
<dbReference type="EMBL" id="NAAD01000012">
    <property type="protein sequence ID" value="ORJ59246.1"/>
    <property type="molecule type" value="Genomic_DNA"/>
</dbReference>
<reference evidence="5 6" key="1">
    <citation type="submission" date="2017-03" db="EMBL/GenBank/DDBJ databases">
        <title>Genome sequence of Geothermobacter sp. EPR-M, Deep-Sea Iron Reducer.</title>
        <authorList>
            <person name="Tully B."/>
            <person name="Savalia P."/>
            <person name="Abuyen K."/>
            <person name="Baughan C."/>
            <person name="Romero E."/>
            <person name="Ronkowski C."/>
            <person name="Torres B."/>
            <person name="Tremblay J."/>
            <person name="Trujillo A."/>
            <person name="Tyler M."/>
            <person name="Perez-Rodriguez I."/>
            <person name="Amend J."/>
        </authorList>
    </citation>
    <scope>NUCLEOTIDE SEQUENCE [LARGE SCALE GENOMIC DNA]</scope>
    <source>
        <strain evidence="5 6">EPR-M</strain>
    </source>
</reference>
<protein>
    <submittedName>
        <fullName evidence="5">2-hydroxyglutaryl-CoA dehydratase</fullName>
    </submittedName>
</protein>
<keyword evidence="3" id="KW-0408">Iron</keyword>
<dbReference type="AlphaFoldDB" id="A0A1X0Y278"/>
<dbReference type="RefSeq" id="WP_085010676.1">
    <property type="nucleotide sequence ID" value="NZ_NAAD01000012.1"/>
</dbReference>
<evidence type="ECO:0000313" key="5">
    <source>
        <dbReference type="EMBL" id="ORJ59246.1"/>
    </source>
</evidence>
<name>A0A1X0Y278_9BACT</name>
<accession>A0A1X0Y278</accession>
<dbReference type="Pfam" id="PF06050">
    <property type="entry name" value="HGD-D"/>
    <property type="match status" value="1"/>
</dbReference>